<dbReference type="Pfam" id="PF02001">
    <property type="entry name" value="DUF134"/>
    <property type="match status" value="1"/>
</dbReference>
<evidence type="ECO:0000256" key="2">
    <source>
        <dbReference type="HAMAP-Rule" id="MF_00674"/>
    </source>
</evidence>
<dbReference type="InterPro" id="IPR013324">
    <property type="entry name" value="RNA_pol_sigma_r3/r4-like"/>
</dbReference>
<dbReference type="PANTHER" id="PTHR37478">
    <property type="match status" value="1"/>
</dbReference>
<dbReference type="KEGG" id="clz:BIU88_04560"/>
<name>A0A1D8D4V2_CHLLM</name>
<evidence type="ECO:0000256" key="3">
    <source>
        <dbReference type="SAM" id="MobiDB-lite"/>
    </source>
</evidence>
<dbReference type="Proteomes" id="UP000095185">
    <property type="component" value="Chromosome"/>
</dbReference>
<evidence type="ECO:0000313" key="5">
    <source>
        <dbReference type="Proteomes" id="UP000095185"/>
    </source>
</evidence>
<dbReference type="EMBL" id="CP017305">
    <property type="protein sequence ID" value="AOS83474.1"/>
    <property type="molecule type" value="Genomic_DNA"/>
</dbReference>
<keyword evidence="5" id="KW-1185">Reference proteome</keyword>
<sequence>MPRPMKCRAIAQDPEHREFGPFCAGNRDAEPLVMSFDEFEAIRLADVEGLYQEEAARQMQVSRQTFGNILASARKKLGEMLVLGRMLNVTGGNIMVSQEERAFGCAACGHQWSLPFGVARPAECPSCSSQNIHRMSPGGGFGGGRRGGGRCRGFRTGLQKREGSGDRCCQTGGQGNGQGRMRRNQQEGGEA</sequence>
<dbReference type="HAMAP" id="MF_00674">
    <property type="entry name" value="UPF0251"/>
    <property type="match status" value="1"/>
</dbReference>
<organism evidence="4 5">
    <name type="scientific">Chlorobaculum limnaeum</name>
    <dbReference type="NCBI Taxonomy" id="274537"/>
    <lineage>
        <taxon>Bacteria</taxon>
        <taxon>Pseudomonadati</taxon>
        <taxon>Chlorobiota</taxon>
        <taxon>Chlorobiia</taxon>
        <taxon>Chlorobiales</taxon>
        <taxon>Chlorobiaceae</taxon>
        <taxon>Chlorobaculum</taxon>
    </lineage>
</organism>
<gene>
    <name evidence="4" type="ORF">BIU88_04560</name>
</gene>
<dbReference type="STRING" id="274537.BIU88_04560"/>
<feature type="region of interest" description="Disordered" evidence="3">
    <location>
        <begin position="152"/>
        <end position="191"/>
    </location>
</feature>
<dbReference type="SUPFAM" id="SSF88659">
    <property type="entry name" value="Sigma3 and sigma4 domains of RNA polymerase sigma factors"/>
    <property type="match status" value="1"/>
</dbReference>
<protein>
    <recommendedName>
        <fullName evidence="2">UPF0251 protein BIU88_04560</fullName>
    </recommendedName>
</protein>
<dbReference type="Gene3D" id="1.10.10.10">
    <property type="entry name" value="Winged helix-like DNA-binding domain superfamily/Winged helix DNA-binding domain"/>
    <property type="match status" value="1"/>
</dbReference>
<evidence type="ECO:0000256" key="1">
    <source>
        <dbReference type="ARBA" id="ARBA00009350"/>
    </source>
</evidence>
<dbReference type="InterPro" id="IPR036388">
    <property type="entry name" value="WH-like_DNA-bd_sf"/>
</dbReference>
<comment type="similarity">
    <text evidence="1 2">Belongs to the UPF0251 family.</text>
</comment>
<dbReference type="RefSeq" id="WP_069809192.1">
    <property type="nucleotide sequence ID" value="NZ_CP017305.1"/>
</dbReference>
<reference evidence="4" key="1">
    <citation type="submission" date="2016-09" db="EMBL/GenBank/DDBJ databases">
        <title>Genome sequence of Chlorobaculum limnaeum.</title>
        <authorList>
            <person name="Liu Z."/>
            <person name="Tank M."/>
            <person name="Bryant D.A."/>
        </authorList>
    </citation>
    <scope>NUCLEOTIDE SEQUENCE [LARGE SCALE GENOMIC DNA]</scope>
    <source>
        <strain evidence="4">DSM 1677</strain>
    </source>
</reference>
<dbReference type="PANTHER" id="PTHR37478:SF2">
    <property type="entry name" value="UPF0251 PROTEIN TK0562"/>
    <property type="match status" value="1"/>
</dbReference>
<dbReference type="InterPro" id="IPR002852">
    <property type="entry name" value="UPF0251"/>
</dbReference>
<evidence type="ECO:0000313" key="4">
    <source>
        <dbReference type="EMBL" id="AOS83474.1"/>
    </source>
</evidence>
<proteinExistence type="inferred from homology"/>
<accession>A0A1D8D4V2</accession>
<dbReference type="AlphaFoldDB" id="A0A1D8D4V2"/>
<dbReference type="OrthoDB" id="280278at2"/>